<dbReference type="PROSITE" id="PS50931">
    <property type="entry name" value="HTH_LYSR"/>
    <property type="match status" value="1"/>
</dbReference>
<proteinExistence type="inferred from homology"/>
<evidence type="ECO:0000313" key="6">
    <source>
        <dbReference type="EMBL" id="PTD98086.1"/>
    </source>
</evidence>
<keyword evidence="3" id="KW-0238">DNA-binding</keyword>
<dbReference type="SUPFAM" id="SSF53850">
    <property type="entry name" value="Periplasmic binding protein-like II"/>
    <property type="match status" value="1"/>
</dbReference>
<comment type="caution">
    <text evidence="6">The sequence shown here is derived from an EMBL/GenBank/DDBJ whole genome shotgun (WGS) entry which is preliminary data.</text>
</comment>
<dbReference type="InterPro" id="IPR005119">
    <property type="entry name" value="LysR_subst-bd"/>
</dbReference>
<dbReference type="Pfam" id="PF03466">
    <property type="entry name" value="LysR_substrate"/>
    <property type="match status" value="1"/>
</dbReference>
<comment type="similarity">
    <text evidence="1">Belongs to the LysR transcriptional regulatory family.</text>
</comment>
<dbReference type="PANTHER" id="PTHR30537">
    <property type="entry name" value="HTH-TYPE TRANSCRIPTIONAL REGULATOR"/>
    <property type="match status" value="1"/>
</dbReference>
<keyword evidence="7" id="KW-1185">Reference proteome</keyword>
<dbReference type="Proteomes" id="UP000241193">
    <property type="component" value="Unassembled WGS sequence"/>
</dbReference>
<organism evidence="6 7">
    <name type="scientific">Pseudothauera lacus</name>
    <dbReference type="NCBI Taxonomy" id="2136175"/>
    <lineage>
        <taxon>Bacteria</taxon>
        <taxon>Pseudomonadati</taxon>
        <taxon>Pseudomonadota</taxon>
        <taxon>Betaproteobacteria</taxon>
        <taxon>Rhodocyclales</taxon>
        <taxon>Zoogloeaceae</taxon>
        <taxon>Pseudothauera</taxon>
    </lineage>
</organism>
<sequence length="298" mass="32199">MNRFDAMSLFVAVADLGSFAAAANHTGVARSVVTRQIAALEAHLGVKLIVRTTRRLTLTSAGRAYLRKCRSILDLVDAAEAEVMEERLTPRGSVRIGLPLSFGLKRIAPLLPEFLRRHAEITLAVDYTDRQIDLIDEGVDLTVRIAAQLQPGDVARRLGSCRLLAVAAPAYLAAHGTPAHPAELAAHACLGYSTKAGNRPLAFVVDGRVERFHFSWRMLANNGDALAEAAARGLGIAVLPDFIVADYHARGELVTLLEAFEPPALGIHALLPDNRYIPHRVRVLIDFLAESIESAAPS</sequence>
<evidence type="ECO:0000256" key="3">
    <source>
        <dbReference type="ARBA" id="ARBA00023125"/>
    </source>
</evidence>
<dbReference type="Pfam" id="PF00126">
    <property type="entry name" value="HTH_1"/>
    <property type="match status" value="1"/>
</dbReference>
<dbReference type="AlphaFoldDB" id="A0A2T4IK09"/>
<dbReference type="FunFam" id="1.10.10.10:FF:000001">
    <property type="entry name" value="LysR family transcriptional regulator"/>
    <property type="match status" value="1"/>
</dbReference>
<dbReference type="SUPFAM" id="SSF46785">
    <property type="entry name" value="Winged helix' DNA-binding domain"/>
    <property type="match status" value="1"/>
</dbReference>
<protein>
    <submittedName>
        <fullName evidence="6">LysR family transcriptional regulator</fullName>
    </submittedName>
</protein>
<dbReference type="InterPro" id="IPR036388">
    <property type="entry name" value="WH-like_DNA-bd_sf"/>
</dbReference>
<evidence type="ECO:0000256" key="2">
    <source>
        <dbReference type="ARBA" id="ARBA00023015"/>
    </source>
</evidence>
<dbReference type="EMBL" id="PZKC01000001">
    <property type="protein sequence ID" value="PTD98086.1"/>
    <property type="molecule type" value="Genomic_DNA"/>
</dbReference>
<dbReference type="CDD" id="cd08422">
    <property type="entry name" value="PBP2_CrgA_like"/>
    <property type="match status" value="1"/>
</dbReference>
<dbReference type="InterPro" id="IPR036390">
    <property type="entry name" value="WH_DNA-bd_sf"/>
</dbReference>
<reference evidence="6 7" key="1">
    <citation type="submission" date="2018-03" db="EMBL/GenBank/DDBJ databases">
        <authorList>
            <person name="Keele B.F."/>
        </authorList>
    </citation>
    <scope>NUCLEOTIDE SEQUENCE [LARGE SCALE GENOMIC DNA]</scope>
    <source>
        <strain evidence="6 7">D20</strain>
    </source>
</reference>
<dbReference type="GO" id="GO:0006351">
    <property type="term" value="P:DNA-templated transcription"/>
    <property type="evidence" value="ECO:0007669"/>
    <property type="project" value="TreeGrafter"/>
</dbReference>
<dbReference type="OrthoDB" id="8705920at2"/>
<dbReference type="Gene3D" id="1.10.10.10">
    <property type="entry name" value="Winged helix-like DNA-binding domain superfamily/Winged helix DNA-binding domain"/>
    <property type="match status" value="1"/>
</dbReference>
<dbReference type="Gene3D" id="3.40.190.290">
    <property type="match status" value="1"/>
</dbReference>
<dbReference type="GO" id="GO:0043565">
    <property type="term" value="F:sequence-specific DNA binding"/>
    <property type="evidence" value="ECO:0007669"/>
    <property type="project" value="TreeGrafter"/>
</dbReference>
<keyword evidence="4" id="KW-0804">Transcription</keyword>
<dbReference type="GO" id="GO:0003700">
    <property type="term" value="F:DNA-binding transcription factor activity"/>
    <property type="evidence" value="ECO:0007669"/>
    <property type="project" value="InterPro"/>
</dbReference>
<dbReference type="InterPro" id="IPR000847">
    <property type="entry name" value="LysR_HTH_N"/>
</dbReference>
<evidence type="ECO:0000256" key="4">
    <source>
        <dbReference type="ARBA" id="ARBA00023163"/>
    </source>
</evidence>
<dbReference type="RefSeq" id="WP_107491846.1">
    <property type="nucleotide sequence ID" value="NZ_PZKC01000001.1"/>
</dbReference>
<dbReference type="PANTHER" id="PTHR30537:SF5">
    <property type="entry name" value="HTH-TYPE TRANSCRIPTIONAL ACTIVATOR TTDR-RELATED"/>
    <property type="match status" value="1"/>
</dbReference>
<name>A0A2T4IK09_9RHOO</name>
<evidence type="ECO:0000256" key="1">
    <source>
        <dbReference type="ARBA" id="ARBA00009437"/>
    </source>
</evidence>
<keyword evidence="2" id="KW-0805">Transcription regulation</keyword>
<gene>
    <name evidence="6" type="ORF">C8261_01320</name>
</gene>
<feature type="domain" description="HTH lysR-type" evidence="5">
    <location>
        <begin position="1"/>
        <end position="59"/>
    </location>
</feature>
<reference evidence="6 7" key="2">
    <citation type="submission" date="2018-04" db="EMBL/GenBank/DDBJ databases">
        <title>Thauera lacus sp. nov., isolated from an saline lake in Inner Mongolia, China.</title>
        <authorList>
            <person name="Liang Q.-Y."/>
        </authorList>
    </citation>
    <scope>NUCLEOTIDE SEQUENCE [LARGE SCALE GENOMIC DNA]</scope>
    <source>
        <strain evidence="6 7">D20</strain>
    </source>
</reference>
<accession>A0A2T4IK09</accession>
<dbReference type="InterPro" id="IPR058163">
    <property type="entry name" value="LysR-type_TF_proteobact-type"/>
</dbReference>
<evidence type="ECO:0000313" key="7">
    <source>
        <dbReference type="Proteomes" id="UP000241193"/>
    </source>
</evidence>
<evidence type="ECO:0000259" key="5">
    <source>
        <dbReference type="PROSITE" id="PS50931"/>
    </source>
</evidence>